<reference evidence="5" key="1">
    <citation type="submission" date="2019-10" db="EMBL/GenBank/DDBJ databases">
        <authorList>
            <person name="Nor Muhammad N."/>
        </authorList>
    </citation>
    <scope>NUCLEOTIDE SEQUENCE</scope>
</reference>
<sequence length="186" mass="19933">MFSPDACTSTSKASLNYPIAETQGPSPPSLPPSTQPTSTRLAHASGGAAVEIWDIETRSRTSLLRYPALANDVSFSPDGRLVLVALLDGTVCVHDAHTAKEVFLLKGHKDRATKARFSPCGTYIASASWDRTVRVWKTSDGSQVATLSEHDDRVEHLVFSPDGKTLSSGGMGGTVVIRRMHDIVSL</sequence>
<dbReference type="InterPro" id="IPR001680">
    <property type="entry name" value="WD40_rpt"/>
</dbReference>
<evidence type="ECO:0000256" key="4">
    <source>
        <dbReference type="SAM" id="MobiDB-lite"/>
    </source>
</evidence>
<protein>
    <submittedName>
        <fullName evidence="5">Sulfatase domain-containing protein</fullName>
    </submittedName>
</protein>
<feature type="region of interest" description="Disordered" evidence="4">
    <location>
        <begin position="1"/>
        <end position="40"/>
    </location>
</feature>
<name>A0A5K1K1U3_9APHY</name>
<dbReference type="InterPro" id="IPR050505">
    <property type="entry name" value="WDR55/POC1"/>
</dbReference>
<evidence type="ECO:0000313" key="5">
    <source>
        <dbReference type="EMBL" id="VWO99588.1"/>
    </source>
</evidence>
<gene>
    <name evidence="5" type="primary">Q7VNV7</name>
</gene>
<proteinExistence type="predicted"/>
<evidence type="ECO:0000256" key="1">
    <source>
        <dbReference type="ARBA" id="ARBA00022574"/>
    </source>
</evidence>
<dbReference type="AlphaFoldDB" id="A0A5K1K1U3"/>
<dbReference type="SUPFAM" id="SSF50978">
    <property type="entry name" value="WD40 repeat-like"/>
    <property type="match status" value="1"/>
</dbReference>
<dbReference type="SMART" id="SM00320">
    <property type="entry name" value="WD40"/>
    <property type="match status" value="3"/>
</dbReference>
<dbReference type="EMBL" id="LR727755">
    <property type="protein sequence ID" value="VWO99588.1"/>
    <property type="molecule type" value="Genomic_DNA"/>
</dbReference>
<feature type="compositionally biased region" description="Pro residues" evidence="4">
    <location>
        <begin position="25"/>
        <end position="34"/>
    </location>
</feature>
<organism evidence="5">
    <name type="scientific">Ganoderma boninense</name>
    <dbReference type="NCBI Taxonomy" id="34458"/>
    <lineage>
        <taxon>Eukaryota</taxon>
        <taxon>Fungi</taxon>
        <taxon>Dikarya</taxon>
        <taxon>Basidiomycota</taxon>
        <taxon>Agaricomycotina</taxon>
        <taxon>Agaricomycetes</taxon>
        <taxon>Polyporales</taxon>
        <taxon>Polyporaceae</taxon>
        <taxon>Ganoderma</taxon>
    </lineage>
</organism>
<dbReference type="PANTHER" id="PTHR44019">
    <property type="entry name" value="WD REPEAT-CONTAINING PROTEIN 55"/>
    <property type="match status" value="1"/>
</dbReference>
<evidence type="ECO:0000256" key="3">
    <source>
        <dbReference type="PROSITE-ProRule" id="PRU00221"/>
    </source>
</evidence>
<keyword evidence="1 3" id="KW-0853">WD repeat</keyword>
<dbReference type="Pfam" id="PF00400">
    <property type="entry name" value="WD40"/>
    <property type="match status" value="3"/>
</dbReference>
<dbReference type="InterPro" id="IPR036322">
    <property type="entry name" value="WD40_repeat_dom_sf"/>
</dbReference>
<dbReference type="PROSITE" id="PS50082">
    <property type="entry name" value="WD_REPEATS_2"/>
    <property type="match status" value="1"/>
</dbReference>
<dbReference type="InterPro" id="IPR015943">
    <property type="entry name" value="WD40/YVTN_repeat-like_dom_sf"/>
</dbReference>
<dbReference type="PANTHER" id="PTHR44019:SF8">
    <property type="entry name" value="POC1 CENTRIOLAR PROTEIN HOMOLOG"/>
    <property type="match status" value="1"/>
</dbReference>
<keyword evidence="2" id="KW-0677">Repeat</keyword>
<feature type="repeat" description="WD" evidence="3">
    <location>
        <begin position="105"/>
        <end position="146"/>
    </location>
</feature>
<evidence type="ECO:0000256" key="2">
    <source>
        <dbReference type="ARBA" id="ARBA00022737"/>
    </source>
</evidence>
<accession>A0A5K1K1U3</accession>
<feature type="compositionally biased region" description="Polar residues" evidence="4">
    <location>
        <begin position="1"/>
        <end position="14"/>
    </location>
</feature>
<dbReference type="PROSITE" id="PS50294">
    <property type="entry name" value="WD_REPEATS_REGION"/>
    <property type="match status" value="1"/>
</dbReference>
<dbReference type="Gene3D" id="2.130.10.10">
    <property type="entry name" value="YVTN repeat-like/Quinoprotein amine dehydrogenase"/>
    <property type="match status" value="1"/>
</dbReference>